<gene>
    <name evidence="1" type="ORF">Tco_1112688</name>
</gene>
<dbReference type="EMBL" id="BQNB010021051">
    <property type="protein sequence ID" value="GJU02350.1"/>
    <property type="molecule type" value="Genomic_DNA"/>
</dbReference>
<keyword evidence="2" id="KW-1185">Reference proteome</keyword>
<proteinExistence type="predicted"/>
<evidence type="ECO:0000313" key="2">
    <source>
        <dbReference type="Proteomes" id="UP001151760"/>
    </source>
</evidence>
<accession>A0ABQ5IRH8</accession>
<organism evidence="1 2">
    <name type="scientific">Tanacetum coccineum</name>
    <dbReference type="NCBI Taxonomy" id="301880"/>
    <lineage>
        <taxon>Eukaryota</taxon>
        <taxon>Viridiplantae</taxon>
        <taxon>Streptophyta</taxon>
        <taxon>Embryophyta</taxon>
        <taxon>Tracheophyta</taxon>
        <taxon>Spermatophyta</taxon>
        <taxon>Magnoliopsida</taxon>
        <taxon>eudicotyledons</taxon>
        <taxon>Gunneridae</taxon>
        <taxon>Pentapetalae</taxon>
        <taxon>asterids</taxon>
        <taxon>campanulids</taxon>
        <taxon>Asterales</taxon>
        <taxon>Asteraceae</taxon>
        <taxon>Asteroideae</taxon>
        <taxon>Anthemideae</taxon>
        <taxon>Anthemidinae</taxon>
        <taxon>Tanacetum</taxon>
    </lineage>
</organism>
<sequence>MERVRGSGYGDRIDQNMGSVFRVGRKSPPKNFSGGGAVVAGDIRPIYDEEPMAEVQTTAEINILLQDNSILSNLNSIMKEKGHSPLATKVESETPNGSNADITNQGESIQALYVKCRAPFLNDKMTSVHVSSGLVLHQMTSDHNRSELGIQDHSNEPSSSEAVTTVVPLAVRRYITTRDGIYYSTFT</sequence>
<evidence type="ECO:0000313" key="1">
    <source>
        <dbReference type="EMBL" id="GJU02350.1"/>
    </source>
</evidence>
<dbReference type="Proteomes" id="UP001151760">
    <property type="component" value="Unassembled WGS sequence"/>
</dbReference>
<protein>
    <submittedName>
        <fullName evidence="1">Uncharacterized protein</fullName>
    </submittedName>
</protein>
<reference evidence="1" key="2">
    <citation type="submission" date="2022-01" db="EMBL/GenBank/DDBJ databases">
        <authorList>
            <person name="Yamashiro T."/>
            <person name="Shiraishi A."/>
            <person name="Satake H."/>
            <person name="Nakayama K."/>
        </authorList>
    </citation>
    <scope>NUCLEOTIDE SEQUENCE</scope>
</reference>
<comment type="caution">
    <text evidence="1">The sequence shown here is derived from an EMBL/GenBank/DDBJ whole genome shotgun (WGS) entry which is preliminary data.</text>
</comment>
<name>A0ABQ5IRH8_9ASTR</name>
<reference evidence="1" key="1">
    <citation type="journal article" date="2022" name="Int. J. Mol. Sci.">
        <title>Draft Genome of Tanacetum Coccineum: Genomic Comparison of Closely Related Tanacetum-Family Plants.</title>
        <authorList>
            <person name="Yamashiro T."/>
            <person name="Shiraishi A."/>
            <person name="Nakayama K."/>
            <person name="Satake H."/>
        </authorList>
    </citation>
    <scope>NUCLEOTIDE SEQUENCE</scope>
</reference>